<dbReference type="PANTHER" id="PTHR35303">
    <property type="entry name" value="OS02G0197800 PROTEIN"/>
    <property type="match status" value="1"/>
</dbReference>
<evidence type="ECO:0000259" key="3">
    <source>
        <dbReference type="Pfam" id="PF06155"/>
    </source>
</evidence>
<accession>A0A5C1AGF3</accession>
<feature type="domain" description="Gamma-butyrobetaine hydroxylase-like N-terminal" evidence="3">
    <location>
        <begin position="12"/>
        <end position="102"/>
    </location>
</feature>
<dbReference type="InterPro" id="IPR038492">
    <property type="entry name" value="GBBH-like_N_sf"/>
</dbReference>
<evidence type="ECO:0000313" key="5">
    <source>
        <dbReference type="Proteomes" id="UP000324974"/>
    </source>
</evidence>
<dbReference type="PANTHER" id="PTHR35303:SF5">
    <property type="entry name" value="OS02G0197800 PROTEIN"/>
    <property type="match status" value="1"/>
</dbReference>
<keyword evidence="5" id="KW-1185">Reference proteome</keyword>
<dbReference type="Proteomes" id="UP000324974">
    <property type="component" value="Chromosome"/>
</dbReference>
<evidence type="ECO:0000313" key="4">
    <source>
        <dbReference type="EMBL" id="QEL17066.1"/>
    </source>
</evidence>
<dbReference type="InterPro" id="IPR010376">
    <property type="entry name" value="GBBH-like_N"/>
</dbReference>
<keyword evidence="2" id="KW-0408">Iron</keyword>
<dbReference type="Pfam" id="PF06155">
    <property type="entry name" value="GBBH-like_N"/>
    <property type="match status" value="1"/>
</dbReference>
<dbReference type="RefSeq" id="WP_149111721.1">
    <property type="nucleotide sequence ID" value="NZ_CP042425.1"/>
</dbReference>
<dbReference type="OrthoDB" id="9794178at2"/>
<name>A0A5C1AGF3_9BACT</name>
<dbReference type="Gene3D" id="3.30.2020.30">
    <property type="match status" value="1"/>
</dbReference>
<keyword evidence="1" id="KW-0479">Metal-binding</keyword>
<evidence type="ECO:0000256" key="2">
    <source>
        <dbReference type="ARBA" id="ARBA00023004"/>
    </source>
</evidence>
<gene>
    <name evidence="4" type="ORF">PX52LOC_04042</name>
</gene>
<reference evidence="5" key="1">
    <citation type="submission" date="2019-08" db="EMBL/GenBank/DDBJ databases">
        <title>Limnoglobus roseus gen. nov., sp. nov., a novel freshwater planctomycete with a giant genome from the family Gemmataceae.</title>
        <authorList>
            <person name="Kulichevskaya I.S."/>
            <person name="Naumoff D.G."/>
            <person name="Miroshnikov K."/>
            <person name="Ivanova A."/>
            <person name="Philippov D.A."/>
            <person name="Hakobyan A."/>
            <person name="Rijpstra I.C."/>
            <person name="Sinninghe Damste J.S."/>
            <person name="Liesack W."/>
            <person name="Dedysh S.N."/>
        </authorList>
    </citation>
    <scope>NUCLEOTIDE SEQUENCE [LARGE SCALE GENOMIC DNA]</scope>
    <source>
        <strain evidence="5">PX52</strain>
    </source>
</reference>
<evidence type="ECO:0000256" key="1">
    <source>
        <dbReference type="ARBA" id="ARBA00022723"/>
    </source>
</evidence>
<protein>
    <recommendedName>
        <fullName evidence="3">Gamma-butyrobetaine hydroxylase-like N-terminal domain-containing protein</fullName>
    </recommendedName>
</protein>
<sequence length="108" mass="11895">MTTGGEPLKPLSLRREGDGLRIDWNDGVSTLATWRALRKNCPCATCNEEREKPSDPFKVLSAQEAAAGPPTPTGMKPLGHYAYQITWNDGHDTGIYPIELLRSLSEVK</sequence>
<dbReference type="AlphaFoldDB" id="A0A5C1AGF3"/>
<dbReference type="GO" id="GO:0046872">
    <property type="term" value="F:metal ion binding"/>
    <property type="evidence" value="ECO:0007669"/>
    <property type="project" value="UniProtKB-KW"/>
</dbReference>
<dbReference type="EMBL" id="CP042425">
    <property type="protein sequence ID" value="QEL17066.1"/>
    <property type="molecule type" value="Genomic_DNA"/>
</dbReference>
<dbReference type="KEGG" id="lrs:PX52LOC_04042"/>
<organism evidence="4 5">
    <name type="scientific">Limnoglobus roseus</name>
    <dbReference type="NCBI Taxonomy" id="2598579"/>
    <lineage>
        <taxon>Bacteria</taxon>
        <taxon>Pseudomonadati</taxon>
        <taxon>Planctomycetota</taxon>
        <taxon>Planctomycetia</taxon>
        <taxon>Gemmatales</taxon>
        <taxon>Gemmataceae</taxon>
        <taxon>Limnoglobus</taxon>
    </lineage>
</organism>
<proteinExistence type="predicted"/>